<evidence type="ECO:0000313" key="2">
    <source>
        <dbReference type="EMBL" id="KAF2188974.1"/>
    </source>
</evidence>
<dbReference type="AlphaFoldDB" id="A0A6A6EAY8"/>
<sequence length="495" mass="54727">MSIQCPALEGNQSSTQPKDNPHSSHAAPTMKARPVPPRRVAARLPNCTHITMDRVYGQQQHCQVCGRQPSIGFLYICRQDLKPTPSSLEDVMKVDVEHGASPKSALREQLGMLGLSKSVIDAAENGLYTPEQLEQLKTQKVELKQVISDVLQGQQINAACARLNPRARPPSNNDGTFQSRAEIEEKDHVGENPAAPYEDTEFNHGEQGPPICTLKACHTCRPYYKDRVWTSINAILANELEPLTPEDAALLPTKDLRTMKTIGLRTPPLLSPQTVSSAPKLRLKQHFTDSTDITSDRASQFTFMTTQSDMDELSQMRRPRRRFYNLSTRDSSEIQHDLAVMGWRKGLKNAFQGIFRPSRESSSEGSNITLPLARTGTHRNVDQKTSDFDLGSLKRVRAQKEKVDAAHMEEKAEAEALRGMQVETIMDATVNPSYRLGNVDDHSNSSSEFSVYSAASEAGSEVEVQGGVALTEEAVETHTPDILRAAVATESPTRS</sequence>
<reference evidence="2" key="1">
    <citation type="journal article" date="2020" name="Stud. Mycol.">
        <title>101 Dothideomycetes genomes: a test case for predicting lifestyles and emergence of pathogens.</title>
        <authorList>
            <person name="Haridas S."/>
            <person name="Albert R."/>
            <person name="Binder M."/>
            <person name="Bloem J."/>
            <person name="Labutti K."/>
            <person name="Salamov A."/>
            <person name="Andreopoulos B."/>
            <person name="Baker S."/>
            <person name="Barry K."/>
            <person name="Bills G."/>
            <person name="Bluhm B."/>
            <person name="Cannon C."/>
            <person name="Castanera R."/>
            <person name="Culley D."/>
            <person name="Daum C."/>
            <person name="Ezra D."/>
            <person name="Gonzalez J."/>
            <person name="Henrissat B."/>
            <person name="Kuo A."/>
            <person name="Liang C."/>
            <person name="Lipzen A."/>
            <person name="Lutzoni F."/>
            <person name="Magnuson J."/>
            <person name="Mondo S."/>
            <person name="Nolan M."/>
            <person name="Ohm R."/>
            <person name="Pangilinan J."/>
            <person name="Park H.-J."/>
            <person name="Ramirez L."/>
            <person name="Alfaro M."/>
            <person name="Sun H."/>
            <person name="Tritt A."/>
            <person name="Yoshinaga Y."/>
            <person name="Zwiers L.-H."/>
            <person name="Turgeon B."/>
            <person name="Goodwin S."/>
            <person name="Spatafora J."/>
            <person name="Crous P."/>
            <person name="Grigoriev I."/>
        </authorList>
    </citation>
    <scope>NUCLEOTIDE SEQUENCE</scope>
    <source>
        <strain evidence="2">CBS 207.26</strain>
    </source>
</reference>
<accession>A0A6A6EAY8</accession>
<organism evidence="2 3">
    <name type="scientific">Zopfia rhizophila CBS 207.26</name>
    <dbReference type="NCBI Taxonomy" id="1314779"/>
    <lineage>
        <taxon>Eukaryota</taxon>
        <taxon>Fungi</taxon>
        <taxon>Dikarya</taxon>
        <taxon>Ascomycota</taxon>
        <taxon>Pezizomycotina</taxon>
        <taxon>Dothideomycetes</taxon>
        <taxon>Dothideomycetes incertae sedis</taxon>
        <taxon>Zopfiaceae</taxon>
        <taxon>Zopfia</taxon>
    </lineage>
</organism>
<gene>
    <name evidence="2" type="ORF">K469DRAFT_724288</name>
</gene>
<evidence type="ECO:0000313" key="3">
    <source>
        <dbReference type="Proteomes" id="UP000800200"/>
    </source>
</evidence>
<name>A0A6A6EAY8_9PEZI</name>
<proteinExistence type="predicted"/>
<keyword evidence="3" id="KW-1185">Reference proteome</keyword>
<feature type="region of interest" description="Disordered" evidence="1">
    <location>
        <begin position="1"/>
        <end position="33"/>
    </location>
</feature>
<protein>
    <submittedName>
        <fullName evidence="2">Uncharacterized protein</fullName>
    </submittedName>
</protein>
<evidence type="ECO:0000256" key="1">
    <source>
        <dbReference type="SAM" id="MobiDB-lite"/>
    </source>
</evidence>
<dbReference type="OrthoDB" id="4776522at2759"/>
<dbReference type="Proteomes" id="UP000800200">
    <property type="component" value="Unassembled WGS sequence"/>
</dbReference>
<dbReference type="EMBL" id="ML994622">
    <property type="protein sequence ID" value="KAF2188974.1"/>
    <property type="molecule type" value="Genomic_DNA"/>
</dbReference>